<sequence length="149" mass="16236">MLEKVNWLLVDALTKQRGTEGGAVVERLLTQLLIELDGEDHRPGVLVIGATNRIGAIDSSLLRPGRFGKLHYVPLPSQEEPALILQALSWKKPKKPLDPDVDLNSIAQMEACKNLGGADLRELMNEAAMAALEEQTSSEGSGAIKMKHF</sequence>
<protein>
    <recommendedName>
        <fullName evidence="6">ATPase AAA-type core domain-containing protein</fullName>
    </recommendedName>
</protein>
<dbReference type="SUPFAM" id="SSF52540">
    <property type="entry name" value="P-loop containing nucleoside triphosphate hydrolases"/>
    <property type="match status" value="1"/>
</dbReference>
<proteinExistence type="inferred from homology"/>
<evidence type="ECO:0000256" key="1">
    <source>
        <dbReference type="RuleBase" id="RU003651"/>
    </source>
</evidence>
<accession>A0AAN7MGA5</accession>
<keyword evidence="1" id="KW-0067">ATP-binding</keyword>
<dbReference type="EMBL" id="JAXQNO010000006">
    <property type="protein sequence ID" value="KAK4796660.1"/>
    <property type="molecule type" value="Genomic_DNA"/>
</dbReference>
<dbReference type="GO" id="GO:0016887">
    <property type="term" value="F:ATP hydrolysis activity"/>
    <property type="evidence" value="ECO:0007669"/>
    <property type="project" value="InterPro"/>
</dbReference>
<evidence type="ECO:0000313" key="4">
    <source>
        <dbReference type="EMBL" id="KAK4796660.1"/>
    </source>
</evidence>
<gene>
    <name evidence="4" type="ORF">SAY86_028986</name>
</gene>
<dbReference type="InterPro" id="IPR055278">
    <property type="entry name" value="CDC48c"/>
</dbReference>
<dbReference type="PANTHER" id="PTHR48470:SF1">
    <property type="entry name" value="CELL DIVISION CONTROL PROTEIN 48 C ISOFORM 1"/>
    <property type="match status" value="1"/>
</dbReference>
<dbReference type="PROSITE" id="PS00674">
    <property type="entry name" value="AAA"/>
    <property type="match status" value="1"/>
</dbReference>
<dbReference type="GO" id="GO:0005524">
    <property type="term" value="F:ATP binding"/>
    <property type="evidence" value="ECO:0007669"/>
    <property type="project" value="UniProtKB-KW"/>
</dbReference>
<comment type="similarity">
    <text evidence="1">Belongs to the AAA ATPase family.</text>
</comment>
<keyword evidence="1" id="KW-0547">Nucleotide-binding</keyword>
<dbReference type="AlphaFoldDB" id="A0AAN7MGA5"/>
<evidence type="ECO:0000259" key="2">
    <source>
        <dbReference type="Pfam" id="PF00004"/>
    </source>
</evidence>
<evidence type="ECO:0008006" key="6">
    <source>
        <dbReference type="Google" id="ProtNLM"/>
    </source>
</evidence>
<dbReference type="InterPro" id="IPR041569">
    <property type="entry name" value="AAA_lid_3"/>
</dbReference>
<comment type="caution">
    <text evidence="4">The sequence shown here is derived from an EMBL/GenBank/DDBJ whole genome shotgun (WGS) entry which is preliminary data.</text>
</comment>
<dbReference type="Gene3D" id="1.10.8.60">
    <property type="match status" value="1"/>
</dbReference>
<dbReference type="PANTHER" id="PTHR48470">
    <property type="entry name" value="CELL DIVISION CONTROL PROTEIN 48 C ISOFORM 1"/>
    <property type="match status" value="1"/>
</dbReference>
<dbReference type="Proteomes" id="UP001346149">
    <property type="component" value="Unassembled WGS sequence"/>
</dbReference>
<dbReference type="InterPro" id="IPR027417">
    <property type="entry name" value="P-loop_NTPase"/>
</dbReference>
<dbReference type="InterPro" id="IPR003960">
    <property type="entry name" value="ATPase_AAA_CS"/>
</dbReference>
<dbReference type="Pfam" id="PF17862">
    <property type="entry name" value="AAA_lid_3"/>
    <property type="match status" value="1"/>
</dbReference>
<evidence type="ECO:0000313" key="5">
    <source>
        <dbReference type="Proteomes" id="UP001346149"/>
    </source>
</evidence>
<organism evidence="4 5">
    <name type="scientific">Trapa natans</name>
    <name type="common">Water chestnut</name>
    <dbReference type="NCBI Taxonomy" id="22666"/>
    <lineage>
        <taxon>Eukaryota</taxon>
        <taxon>Viridiplantae</taxon>
        <taxon>Streptophyta</taxon>
        <taxon>Embryophyta</taxon>
        <taxon>Tracheophyta</taxon>
        <taxon>Spermatophyta</taxon>
        <taxon>Magnoliopsida</taxon>
        <taxon>eudicotyledons</taxon>
        <taxon>Gunneridae</taxon>
        <taxon>Pentapetalae</taxon>
        <taxon>rosids</taxon>
        <taxon>malvids</taxon>
        <taxon>Myrtales</taxon>
        <taxon>Lythraceae</taxon>
        <taxon>Trapa</taxon>
    </lineage>
</organism>
<dbReference type="InterPro" id="IPR003959">
    <property type="entry name" value="ATPase_AAA_core"/>
</dbReference>
<feature type="domain" description="AAA ATPase AAA+ lid" evidence="3">
    <location>
        <begin position="100"/>
        <end position="137"/>
    </location>
</feature>
<feature type="domain" description="ATPase AAA-type core" evidence="2">
    <location>
        <begin position="10"/>
        <end position="74"/>
    </location>
</feature>
<dbReference type="Pfam" id="PF00004">
    <property type="entry name" value="AAA"/>
    <property type="match status" value="1"/>
</dbReference>
<evidence type="ECO:0000259" key="3">
    <source>
        <dbReference type="Pfam" id="PF17862"/>
    </source>
</evidence>
<dbReference type="Gene3D" id="3.40.50.300">
    <property type="entry name" value="P-loop containing nucleotide triphosphate hydrolases"/>
    <property type="match status" value="1"/>
</dbReference>
<keyword evidence="5" id="KW-1185">Reference proteome</keyword>
<reference evidence="4 5" key="1">
    <citation type="journal article" date="2023" name="Hortic Res">
        <title>Pangenome of water caltrop reveals structural variations and asymmetric subgenome divergence after allopolyploidization.</title>
        <authorList>
            <person name="Zhang X."/>
            <person name="Chen Y."/>
            <person name="Wang L."/>
            <person name="Yuan Y."/>
            <person name="Fang M."/>
            <person name="Shi L."/>
            <person name="Lu R."/>
            <person name="Comes H.P."/>
            <person name="Ma Y."/>
            <person name="Chen Y."/>
            <person name="Huang G."/>
            <person name="Zhou Y."/>
            <person name="Zheng Z."/>
            <person name="Qiu Y."/>
        </authorList>
    </citation>
    <scope>NUCLEOTIDE SEQUENCE [LARGE SCALE GENOMIC DNA]</scope>
    <source>
        <strain evidence="4">F231</strain>
    </source>
</reference>
<name>A0AAN7MGA5_TRANT</name>